<keyword evidence="3" id="KW-0731">Sigma factor</keyword>
<dbReference type="CDD" id="cd06171">
    <property type="entry name" value="Sigma70_r4"/>
    <property type="match status" value="1"/>
</dbReference>
<evidence type="ECO:0000256" key="2">
    <source>
        <dbReference type="ARBA" id="ARBA00023015"/>
    </source>
</evidence>
<dbReference type="RefSeq" id="WP_012829227.1">
    <property type="nucleotide sequence ID" value="NC_013440.1"/>
</dbReference>
<keyword evidence="4" id="KW-0238">DNA-binding</keyword>
<sequence>MSSDLELLERWRAGKREAGNELFERHFTSIYRFFQNKVAGDVEELVQATFLACVDSRDKFRGQSSFRTYLFSIARFQLYGHYRRNQRDGDALDFGVTSVMDMGASPRSEVARGRRQQRLLSALCGLPLEQQVLLELHYWEGMGMDELAEVFGVERPTVRTRLFRARQALRDRMVALEDSPVPSDMSVEDFHAWARRVSGAKAERDER</sequence>
<proteinExistence type="inferred from homology"/>
<dbReference type="InterPro" id="IPR007627">
    <property type="entry name" value="RNA_pol_sigma70_r2"/>
</dbReference>
<feature type="domain" description="RNA polymerase sigma factor 70 region 4 type 2" evidence="7">
    <location>
        <begin position="117"/>
        <end position="169"/>
    </location>
</feature>
<dbReference type="SUPFAM" id="SSF88659">
    <property type="entry name" value="Sigma3 and sigma4 domains of RNA polymerase sigma factors"/>
    <property type="match status" value="1"/>
</dbReference>
<dbReference type="GO" id="GO:0016987">
    <property type="term" value="F:sigma factor activity"/>
    <property type="evidence" value="ECO:0007669"/>
    <property type="project" value="UniProtKB-KW"/>
</dbReference>
<comment type="similarity">
    <text evidence="1">Belongs to the sigma-70 factor family. ECF subfamily.</text>
</comment>
<dbReference type="OrthoDB" id="5507391at2"/>
<keyword evidence="5" id="KW-0804">Transcription</keyword>
<dbReference type="InterPro" id="IPR036388">
    <property type="entry name" value="WH-like_DNA-bd_sf"/>
</dbReference>
<dbReference type="EMBL" id="CP001804">
    <property type="protein sequence ID" value="ACY16629.1"/>
    <property type="molecule type" value="Genomic_DNA"/>
</dbReference>
<evidence type="ECO:0000256" key="1">
    <source>
        <dbReference type="ARBA" id="ARBA00010641"/>
    </source>
</evidence>
<dbReference type="STRING" id="502025.Hoch_4131"/>
<evidence type="ECO:0000256" key="3">
    <source>
        <dbReference type="ARBA" id="ARBA00023082"/>
    </source>
</evidence>
<dbReference type="GO" id="GO:0003677">
    <property type="term" value="F:DNA binding"/>
    <property type="evidence" value="ECO:0007669"/>
    <property type="project" value="UniProtKB-KW"/>
</dbReference>
<protein>
    <submittedName>
        <fullName evidence="8">RNA polymerase, sigma-24 subunit, ECF subfamily</fullName>
    </submittedName>
</protein>
<dbReference type="Pfam" id="PF08281">
    <property type="entry name" value="Sigma70_r4_2"/>
    <property type="match status" value="1"/>
</dbReference>
<dbReference type="PANTHER" id="PTHR43133:SF8">
    <property type="entry name" value="RNA POLYMERASE SIGMA FACTOR HI_1459-RELATED"/>
    <property type="match status" value="1"/>
</dbReference>
<dbReference type="InterPro" id="IPR013249">
    <property type="entry name" value="RNA_pol_sigma70_r4_t2"/>
</dbReference>
<keyword evidence="2" id="KW-0805">Transcription regulation</keyword>
<dbReference type="HOGENOM" id="CLU_047691_3_0_7"/>
<accession>D0LKQ9</accession>
<organism evidence="8 9">
    <name type="scientific">Haliangium ochraceum (strain DSM 14365 / JCM 11303 / SMP-2)</name>
    <dbReference type="NCBI Taxonomy" id="502025"/>
    <lineage>
        <taxon>Bacteria</taxon>
        <taxon>Pseudomonadati</taxon>
        <taxon>Myxococcota</taxon>
        <taxon>Polyangia</taxon>
        <taxon>Haliangiales</taxon>
        <taxon>Kofleriaceae</taxon>
        <taxon>Haliangium</taxon>
    </lineage>
</organism>
<evidence type="ECO:0000259" key="7">
    <source>
        <dbReference type="Pfam" id="PF08281"/>
    </source>
</evidence>
<dbReference type="Pfam" id="PF04542">
    <property type="entry name" value="Sigma70_r2"/>
    <property type="match status" value="1"/>
</dbReference>
<keyword evidence="9" id="KW-1185">Reference proteome</keyword>
<dbReference type="InterPro" id="IPR014284">
    <property type="entry name" value="RNA_pol_sigma-70_dom"/>
</dbReference>
<gene>
    <name evidence="8" type="ordered locus">Hoch_4131</name>
</gene>
<evidence type="ECO:0000256" key="5">
    <source>
        <dbReference type="ARBA" id="ARBA00023163"/>
    </source>
</evidence>
<name>D0LKQ9_HALO1</name>
<dbReference type="eggNOG" id="COG1595">
    <property type="taxonomic scope" value="Bacteria"/>
</dbReference>
<dbReference type="PANTHER" id="PTHR43133">
    <property type="entry name" value="RNA POLYMERASE ECF-TYPE SIGMA FACTO"/>
    <property type="match status" value="1"/>
</dbReference>
<dbReference type="GO" id="GO:0006352">
    <property type="term" value="P:DNA-templated transcription initiation"/>
    <property type="evidence" value="ECO:0007669"/>
    <property type="project" value="InterPro"/>
</dbReference>
<evidence type="ECO:0000259" key="6">
    <source>
        <dbReference type="Pfam" id="PF04542"/>
    </source>
</evidence>
<dbReference type="Proteomes" id="UP000001880">
    <property type="component" value="Chromosome"/>
</dbReference>
<evidence type="ECO:0000313" key="9">
    <source>
        <dbReference type="Proteomes" id="UP000001880"/>
    </source>
</evidence>
<dbReference type="InterPro" id="IPR013324">
    <property type="entry name" value="RNA_pol_sigma_r3/r4-like"/>
</dbReference>
<dbReference type="KEGG" id="hoh:Hoch_4131"/>
<evidence type="ECO:0000256" key="4">
    <source>
        <dbReference type="ARBA" id="ARBA00023125"/>
    </source>
</evidence>
<dbReference type="AlphaFoldDB" id="D0LKQ9"/>
<feature type="domain" description="RNA polymerase sigma-70 region 2" evidence="6">
    <location>
        <begin position="31"/>
        <end position="87"/>
    </location>
</feature>
<reference evidence="8 9" key="1">
    <citation type="journal article" date="2010" name="Stand. Genomic Sci.">
        <title>Complete genome sequence of Haliangium ochraceum type strain (SMP-2).</title>
        <authorList>
            <consortium name="US DOE Joint Genome Institute (JGI-PGF)"/>
            <person name="Ivanova N."/>
            <person name="Daum C."/>
            <person name="Lang E."/>
            <person name="Abt B."/>
            <person name="Kopitz M."/>
            <person name="Saunders E."/>
            <person name="Lapidus A."/>
            <person name="Lucas S."/>
            <person name="Glavina Del Rio T."/>
            <person name="Nolan M."/>
            <person name="Tice H."/>
            <person name="Copeland A."/>
            <person name="Cheng J.F."/>
            <person name="Chen F."/>
            <person name="Bruce D."/>
            <person name="Goodwin L."/>
            <person name="Pitluck S."/>
            <person name="Mavromatis K."/>
            <person name="Pati A."/>
            <person name="Mikhailova N."/>
            <person name="Chen A."/>
            <person name="Palaniappan K."/>
            <person name="Land M."/>
            <person name="Hauser L."/>
            <person name="Chang Y.J."/>
            <person name="Jeffries C.D."/>
            <person name="Detter J.C."/>
            <person name="Brettin T."/>
            <person name="Rohde M."/>
            <person name="Goker M."/>
            <person name="Bristow J."/>
            <person name="Markowitz V."/>
            <person name="Eisen J.A."/>
            <person name="Hugenholtz P."/>
            <person name="Kyrpides N.C."/>
            <person name="Klenk H.P."/>
        </authorList>
    </citation>
    <scope>NUCLEOTIDE SEQUENCE [LARGE SCALE GENOMIC DNA]</scope>
    <source>
        <strain evidence="9">DSM 14365 / CIP 107738 / JCM 11303 / AJ 13395 / SMP-2</strain>
    </source>
</reference>
<evidence type="ECO:0000313" key="8">
    <source>
        <dbReference type="EMBL" id="ACY16629.1"/>
    </source>
</evidence>
<dbReference type="Gene3D" id="1.10.1740.10">
    <property type="match status" value="1"/>
</dbReference>
<dbReference type="SUPFAM" id="SSF88946">
    <property type="entry name" value="Sigma2 domain of RNA polymerase sigma factors"/>
    <property type="match status" value="1"/>
</dbReference>
<dbReference type="NCBIfam" id="TIGR02937">
    <property type="entry name" value="sigma70-ECF"/>
    <property type="match status" value="1"/>
</dbReference>
<dbReference type="Gene3D" id="1.10.10.10">
    <property type="entry name" value="Winged helix-like DNA-binding domain superfamily/Winged helix DNA-binding domain"/>
    <property type="match status" value="1"/>
</dbReference>
<dbReference type="InterPro" id="IPR039425">
    <property type="entry name" value="RNA_pol_sigma-70-like"/>
</dbReference>
<dbReference type="InterPro" id="IPR013325">
    <property type="entry name" value="RNA_pol_sigma_r2"/>
</dbReference>